<keyword evidence="2" id="KW-0812">Transmembrane</keyword>
<name>A0A6V8LKX8_9ACTN</name>
<feature type="transmembrane region" description="Helical" evidence="2">
    <location>
        <begin position="497"/>
        <end position="516"/>
    </location>
</feature>
<dbReference type="PANTHER" id="PTHR38454">
    <property type="entry name" value="INTEGRAL MEMBRANE PROTEIN-RELATED"/>
    <property type="match status" value="1"/>
</dbReference>
<dbReference type="Proteomes" id="UP000482960">
    <property type="component" value="Unassembled WGS sequence"/>
</dbReference>
<feature type="transmembrane region" description="Helical" evidence="2">
    <location>
        <begin position="30"/>
        <end position="52"/>
    </location>
</feature>
<reference evidence="3 4" key="1">
    <citation type="submission" date="2020-03" db="EMBL/GenBank/DDBJ databases">
        <title>Whole genome shotgun sequence of Phytohabitans rumicis NBRC 108638.</title>
        <authorList>
            <person name="Komaki H."/>
            <person name="Tamura T."/>
        </authorList>
    </citation>
    <scope>NUCLEOTIDE SEQUENCE [LARGE SCALE GENOMIC DNA]</scope>
    <source>
        <strain evidence="3 4">NBRC 108638</strain>
    </source>
</reference>
<feature type="transmembrane region" description="Helical" evidence="2">
    <location>
        <begin position="377"/>
        <end position="394"/>
    </location>
</feature>
<dbReference type="PANTHER" id="PTHR38454:SF1">
    <property type="entry name" value="INTEGRAL MEMBRANE PROTEIN"/>
    <property type="match status" value="1"/>
</dbReference>
<evidence type="ECO:0000313" key="3">
    <source>
        <dbReference type="EMBL" id="GFJ94717.1"/>
    </source>
</evidence>
<feature type="region of interest" description="Disordered" evidence="1">
    <location>
        <begin position="1"/>
        <end position="24"/>
    </location>
</feature>
<keyword evidence="4" id="KW-1185">Reference proteome</keyword>
<feature type="transmembrane region" description="Helical" evidence="2">
    <location>
        <begin position="143"/>
        <end position="165"/>
    </location>
</feature>
<feature type="transmembrane region" description="Helical" evidence="2">
    <location>
        <begin position="226"/>
        <end position="253"/>
    </location>
</feature>
<gene>
    <name evidence="3" type="ORF">Prum_083590</name>
</gene>
<accession>A0A6V8LKX8</accession>
<protein>
    <recommendedName>
        <fullName evidence="5">Membrane protein YfhO</fullName>
    </recommendedName>
</protein>
<feature type="transmembrane region" description="Helical" evidence="2">
    <location>
        <begin position="528"/>
        <end position="552"/>
    </location>
</feature>
<feature type="transmembrane region" description="Helical" evidence="2">
    <location>
        <begin position="346"/>
        <end position="365"/>
    </location>
</feature>
<dbReference type="EMBL" id="BLPG01000001">
    <property type="protein sequence ID" value="GFJ94717.1"/>
    <property type="molecule type" value="Genomic_DNA"/>
</dbReference>
<feature type="transmembrane region" description="Helical" evidence="2">
    <location>
        <begin position="414"/>
        <end position="436"/>
    </location>
</feature>
<feature type="transmembrane region" description="Helical" evidence="2">
    <location>
        <begin position="172"/>
        <end position="191"/>
    </location>
</feature>
<dbReference type="InterPro" id="IPR018580">
    <property type="entry name" value="Uncharacterised_YfhO"/>
</dbReference>
<keyword evidence="2" id="KW-0472">Membrane</keyword>
<feature type="transmembrane region" description="Helical" evidence="2">
    <location>
        <begin position="273"/>
        <end position="295"/>
    </location>
</feature>
<sequence length="957" mass="100560">MVLSRAVPTPSDTTPSAPPEPDRLAPQPRLLSGIVLAAIACFALLGIGSPLLGQSVFGATDEMVTMSPYSEVPEFAAERPTNNYLDDTWDSAMPNTILFADRLRAGEIAAWNPYTAGGVPLGSTPNYALASPLTVPFYVLPGWFAPGVMKLLEILVAVGGTYLFLRRLRLRPAPALLGGLVFASSAFMVVWTNWPQTRVAAFIPAVFWAAELIVQRHRARDAAVLALAVAAMLFGGFPAVTGYTLATAGVYFLVRVWCEHGRERRRAVGTLALAGGGLAGAVLLAAVQLVPWVVFMRSAYVVGRGQTPDDHLSIASLVTSVAPWALGSTNPYGDVYWYLKENLVESMSYVGAAALVLAVAGAAMARRGRALLPRGAWAVLVGGAIAWLVLIYGGRIPLTVAQKMPFLFSDNFVGRARCILGFLVAVLAAVGLELLLRRRTATDRPRRGALVWAALVWGGVALGGLLALRLARQSAFRADRRLDGGGSARLDHLTGELAVGVALVVLALACAAVLWWQSGRDGGGRPALRLVAAGLLPLLVAGQALTFVVPYWPRSDKSTFYPVTDTHRYLEAHLGHDRFASLYRALSRSVDSVHELRSATGHAFTEQRYGELIRSMGNASGWTSTNVSVAGGLTSIASPTLDRMAVKYGVAALDGPVPGEARAAPTANGVAALAPGTAVTRPVPGTGPVRALQLTPTESADWTPTDRIEAVVTDATGREVARTSRRLGKVTGGAPLFIPVAAEDVPPGTALTATITVRAAEPLPVQAVDGQATVGAVGSADDGLKLAYVGSAAVYERTRAVPRIRWAANPVVDPDGADRLRLLRSGTLTADQVVLEQPATAGGGTAQLEVTRDGTDDTEVTVTARGTGYLVLADPIQDGWTATIDGAPATLLRADHAFVAVAVPDGQHTVRFAYASPHGNAGGWLTLGTGLLIVAVFALGVLRDRRRNLRQLGSAAS</sequence>
<feature type="transmembrane region" description="Helical" evidence="2">
    <location>
        <begin position="921"/>
        <end position="942"/>
    </location>
</feature>
<evidence type="ECO:0000256" key="1">
    <source>
        <dbReference type="SAM" id="MobiDB-lite"/>
    </source>
</evidence>
<dbReference type="AlphaFoldDB" id="A0A6V8LKX8"/>
<comment type="caution">
    <text evidence="3">The sequence shown here is derived from an EMBL/GenBank/DDBJ whole genome shotgun (WGS) entry which is preliminary data.</text>
</comment>
<keyword evidence="2" id="KW-1133">Transmembrane helix</keyword>
<feature type="transmembrane region" description="Helical" evidence="2">
    <location>
        <begin position="448"/>
        <end position="471"/>
    </location>
</feature>
<reference evidence="3 4" key="2">
    <citation type="submission" date="2020-03" db="EMBL/GenBank/DDBJ databases">
        <authorList>
            <person name="Ichikawa N."/>
            <person name="Kimura A."/>
            <person name="Kitahashi Y."/>
            <person name="Uohara A."/>
        </authorList>
    </citation>
    <scope>NUCLEOTIDE SEQUENCE [LARGE SCALE GENOMIC DNA]</scope>
    <source>
        <strain evidence="3 4">NBRC 108638</strain>
    </source>
</reference>
<evidence type="ECO:0000313" key="4">
    <source>
        <dbReference type="Proteomes" id="UP000482960"/>
    </source>
</evidence>
<evidence type="ECO:0008006" key="5">
    <source>
        <dbReference type="Google" id="ProtNLM"/>
    </source>
</evidence>
<organism evidence="3 4">
    <name type="scientific">Phytohabitans rumicis</name>
    <dbReference type="NCBI Taxonomy" id="1076125"/>
    <lineage>
        <taxon>Bacteria</taxon>
        <taxon>Bacillati</taxon>
        <taxon>Actinomycetota</taxon>
        <taxon>Actinomycetes</taxon>
        <taxon>Micromonosporales</taxon>
        <taxon>Micromonosporaceae</taxon>
    </lineage>
</organism>
<proteinExistence type="predicted"/>
<evidence type="ECO:0000256" key="2">
    <source>
        <dbReference type="SAM" id="Phobius"/>
    </source>
</evidence>
<dbReference type="Pfam" id="PF09586">
    <property type="entry name" value="YfhO"/>
    <property type="match status" value="1"/>
</dbReference>